<evidence type="ECO:0000256" key="1">
    <source>
        <dbReference type="ARBA" id="ARBA00009369"/>
    </source>
</evidence>
<evidence type="ECO:0000313" key="7">
    <source>
        <dbReference type="Proteomes" id="UP000178068"/>
    </source>
</evidence>
<dbReference type="GO" id="GO:0005886">
    <property type="term" value="C:plasma membrane"/>
    <property type="evidence" value="ECO:0007669"/>
    <property type="project" value="TreeGrafter"/>
</dbReference>
<accession>A0A1G1WP66</accession>
<dbReference type="InterPro" id="IPR055342">
    <property type="entry name" value="MreC_beta-barrel_core"/>
</dbReference>
<dbReference type="InterPro" id="IPR042177">
    <property type="entry name" value="Cell/Rod_1"/>
</dbReference>
<dbReference type="Gene3D" id="2.40.10.340">
    <property type="entry name" value="Rod shape-determining protein MreC, domain 1"/>
    <property type="match status" value="1"/>
</dbReference>
<name>A0A1G1WP66_9BACT</name>
<dbReference type="Pfam" id="PF04085">
    <property type="entry name" value="MreC"/>
    <property type="match status" value="1"/>
</dbReference>
<evidence type="ECO:0000313" key="6">
    <source>
        <dbReference type="EMBL" id="OGY29542.1"/>
    </source>
</evidence>
<comment type="caution">
    <text evidence="6">The sequence shown here is derived from an EMBL/GenBank/DDBJ whole genome shotgun (WGS) entry which is preliminary data.</text>
</comment>
<dbReference type="InterPro" id="IPR042175">
    <property type="entry name" value="Cell/Rod_MreC_2"/>
</dbReference>
<proteinExistence type="inferred from homology"/>
<reference evidence="6 7" key="1">
    <citation type="journal article" date="2016" name="Nat. Commun.">
        <title>Thousands of microbial genomes shed light on interconnected biogeochemical processes in an aquifer system.</title>
        <authorList>
            <person name="Anantharaman K."/>
            <person name="Brown C.T."/>
            <person name="Hug L.A."/>
            <person name="Sharon I."/>
            <person name="Castelle C.J."/>
            <person name="Probst A.J."/>
            <person name="Thomas B.C."/>
            <person name="Singh A."/>
            <person name="Wilkins M.J."/>
            <person name="Karaoz U."/>
            <person name="Brodie E.L."/>
            <person name="Williams K.H."/>
            <person name="Hubbard S.S."/>
            <person name="Banfield J.F."/>
        </authorList>
    </citation>
    <scope>NUCLEOTIDE SEQUENCE [LARGE SCALE GENOMIC DNA]</scope>
</reference>
<dbReference type="InterPro" id="IPR007221">
    <property type="entry name" value="MreC"/>
</dbReference>
<sequence length="153" mass="16002">MISSASVIGFGTGGSGGSFLLDKGRGAGVHKDDLVLVKNIYLGKIAEVSPTSSRVQLLTDPSTKIPAQTASGAIGLVTGEFGTEIKLGSVVQDDVLKIGDLVFSFGEGDVPKGLVLGKIKSVKKVSRELFQEATLEMLLEPAKLTTVFIERLP</sequence>
<organism evidence="6 7">
    <name type="scientific">Candidatus Woykebacteria bacterium RIFCSPHIGHO2_12_FULL_45_10</name>
    <dbReference type="NCBI Taxonomy" id="1802603"/>
    <lineage>
        <taxon>Bacteria</taxon>
        <taxon>Candidatus Woykeibacteriota</taxon>
    </lineage>
</organism>
<dbReference type="GO" id="GO:0008360">
    <property type="term" value="P:regulation of cell shape"/>
    <property type="evidence" value="ECO:0007669"/>
    <property type="project" value="UniProtKB-KW"/>
</dbReference>
<evidence type="ECO:0000259" key="5">
    <source>
        <dbReference type="Pfam" id="PF04085"/>
    </source>
</evidence>
<gene>
    <name evidence="6" type="ORF">A3F35_02210</name>
</gene>
<feature type="domain" description="Rod shape-determining protein MreC beta-barrel core" evidence="5">
    <location>
        <begin position="15"/>
        <end position="149"/>
    </location>
</feature>
<dbReference type="AlphaFoldDB" id="A0A1G1WP66"/>
<protein>
    <recommendedName>
        <fullName evidence="2">Cell shape-determining protein MreC</fullName>
    </recommendedName>
    <alternativeName>
        <fullName evidence="4">Cell shape protein MreC</fullName>
    </alternativeName>
</protein>
<comment type="similarity">
    <text evidence="1">Belongs to the MreC family.</text>
</comment>
<evidence type="ECO:0000256" key="2">
    <source>
        <dbReference type="ARBA" id="ARBA00013855"/>
    </source>
</evidence>
<dbReference type="PANTHER" id="PTHR34138:SF1">
    <property type="entry name" value="CELL SHAPE-DETERMINING PROTEIN MREC"/>
    <property type="match status" value="1"/>
</dbReference>
<evidence type="ECO:0000256" key="3">
    <source>
        <dbReference type="ARBA" id="ARBA00022960"/>
    </source>
</evidence>
<dbReference type="STRING" id="1802603.A3F35_02210"/>
<evidence type="ECO:0000256" key="4">
    <source>
        <dbReference type="ARBA" id="ARBA00032089"/>
    </source>
</evidence>
<dbReference type="Gene3D" id="2.40.10.350">
    <property type="entry name" value="Rod shape-determining protein MreC, domain 2"/>
    <property type="match status" value="1"/>
</dbReference>
<dbReference type="EMBL" id="MHCZ01000028">
    <property type="protein sequence ID" value="OGY29542.1"/>
    <property type="molecule type" value="Genomic_DNA"/>
</dbReference>
<dbReference type="Proteomes" id="UP000178068">
    <property type="component" value="Unassembled WGS sequence"/>
</dbReference>
<keyword evidence="3" id="KW-0133">Cell shape</keyword>
<dbReference type="PANTHER" id="PTHR34138">
    <property type="entry name" value="CELL SHAPE-DETERMINING PROTEIN MREC"/>
    <property type="match status" value="1"/>
</dbReference>